<protein>
    <submittedName>
        <fullName evidence="6">(spotted green pufferfish) hypothetical protein</fullName>
    </submittedName>
</protein>
<dbReference type="EMBL" id="CAAE01014555">
    <property type="protein sequence ID" value="CAF98417.1"/>
    <property type="molecule type" value="Genomic_DNA"/>
</dbReference>
<feature type="coiled-coil region" evidence="2">
    <location>
        <begin position="317"/>
        <end position="408"/>
    </location>
</feature>
<dbReference type="Pfam" id="PF14915">
    <property type="entry name" value="CCDC144C"/>
    <property type="match status" value="1"/>
</dbReference>
<feature type="domain" description="CCDC144C-like coiled-coil" evidence="5">
    <location>
        <begin position="1"/>
        <end position="487"/>
    </location>
</feature>
<comment type="caution">
    <text evidence="6">The sequence shown here is derived from an EMBL/GenBank/DDBJ whole genome shotgun (WGS) entry which is preliminary data.</text>
</comment>
<reference evidence="6" key="2">
    <citation type="submission" date="2004-02" db="EMBL/GenBank/DDBJ databases">
        <authorList>
            <consortium name="Genoscope"/>
            <consortium name="Whitehead Institute Centre for Genome Research"/>
        </authorList>
    </citation>
    <scope>NUCLEOTIDE SEQUENCE</scope>
</reference>
<dbReference type="PANTHER" id="PTHR24147:SF53">
    <property type="entry name" value="ANKYRIN REPEAT DOMAIN 26"/>
    <property type="match status" value="1"/>
</dbReference>
<feature type="coiled-coil region" evidence="2">
    <location>
        <begin position="240"/>
        <end position="274"/>
    </location>
</feature>
<evidence type="ECO:0000256" key="2">
    <source>
        <dbReference type="SAM" id="Coils"/>
    </source>
</evidence>
<organism evidence="6">
    <name type="scientific">Tetraodon nigroviridis</name>
    <name type="common">Spotted green pufferfish</name>
    <name type="synonym">Chelonodon nigroviridis</name>
    <dbReference type="NCBI Taxonomy" id="99883"/>
    <lineage>
        <taxon>Eukaryota</taxon>
        <taxon>Metazoa</taxon>
        <taxon>Chordata</taxon>
        <taxon>Craniata</taxon>
        <taxon>Vertebrata</taxon>
        <taxon>Euteleostomi</taxon>
        <taxon>Actinopterygii</taxon>
        <taxon>Neopterygii</taxon>
        <taxon>Teleostei</taxon>
        <taxon>Neoteleostei</taxon>
        <taxon>Acanthomorphata</taxon>
        <taxon>Eupercaria</taxon>
        <taxon>Tetraodontiformes</taxon>
        <taxon>Tetradontoidea</taxon>
        <taxon>Tetraodontidae</taxon>
        <taxon>Tetraodon</taxon>
    </lineage>
</organism>
<gene>
    <name evidence="6" type="ORF">GSTENG00016117001</name>
</gene>
<feature type="region of interest" description="Disordered" evidence="3">
    <location>
        <begin position="202"/>
        <end position="231"/>
    </location>
</feature>
<sequence length="943" mass="110174">REKLRVMEEQQQFEVQERDKVEFTLRNLELENTKLVNNLKQLEEDYSEIQKLLAQERSARIQQETLFNNCLRKQQETEEENKQNISKSNEASSREREMLLQIATLQEQLTTSKRDLEHSCANSSLRECTLSEENRVLKDQLEDARRDLKLNSESLKNTVFNSNNEVSSLKSELSETRTRLENERYTCERLETELESIRTRLSGAEKEAERSHVAKSERESTLLREKEEHQHLKGKLTGEVAILREENSTLSQKLIKAEAQANNLENEAHRVTQQLKDKGLLQEVLQREKEQAVTRGLELEKTLHAEREQFSRDRARHEATQERLTQAQSEVMLLRQQLEEAQNKGLAKERAVTDAQGHLKDILSKLQSDYEERVQLVKERNKELDSKANDLQDHIHKLQDEKNEIKVKLQSRVRYLPRGSSGFLLYLIKPYCLWIQTSLRQAQQELADSLKKLSMSEASLEVNTRYRNDLEEEKTRLSKDMDRLKKKLEETEEQCKHAERRIHTLTCSLDEKGKELSSAAQKLQESLSTTAAYETTIKQLEQDMQRLEIENARLEATANKQSKEINTLQKGTHEAALVQKQSTQSHTAQDTQVLWEQELKSRTQLGLRLAELEKEKGELSHQMEAEKNKAVQLEEQKKATDIRLDLELTRNTELQKEMYRLRTLLKTAKKKLKEQDRSGTEFGSSGPVNNKVIICPLFILKMTSQVDWMQLQLEQEASLRRQLEKVNEELKDQLASVKSTSLKRDQLDMRKKQLEEEVALYRRNADERARQELQVKLDQVNLFLQTQAASQEVLEQKKANREANLRFQLEQRIIELEADLRRARDSLRSTRTELERYQKLYTDELQLHKSLNDQLERCRLSWKEAYRLKSKMVSALKPQRWCLRKENVYEVMTVGGLWSSATAELENASARLSPVGSVSRADLHPVSMARQQYLEVLKKNNMI</sequence>
<proteinExistence type="predicted"/>
<dbReference type="InterPro" id="IPR021885">
    <property type="entry name" value="DUF3496"/>
</dbReference>
<name>Q4SLR5_TETNG</name>
<feature type="coiled-coil region" evidence="2">
    <location>
        <begin position="602"/>
        <end position="671"/>
    </location>
</feature>
<dbReference type="KEGG" id="tng:GSTEN00016117G001"/>
<dbReference type="InterPro" id="IPR039497">
    <property type="entry name" value="CC144C-like_CC_dom"/>
</dbReference>
<keyword evidence="1 2" id="KW-0175">Coiled coil</keyword>
<feature type="region of interest" description="Disordered" evidence="3">
    <location>
        <begin position="74"/>
        <end position="94"/>
    </location>
</feature>
<feature type="coiled-coil region" evidence="2">
    <location>
        <begin position="806"/>
        <end position="840"/>
    </location>
</feature>
<dbReference type="OrthoDB" id="366390at2759"/>
<dbReference type="Pfam" id="PF12001">
    <property type="entry name" value="DUF3496"/>
    <property type="match status" value="1"/>
</dbReference>
<dbReference type="AlphaFoldDB" id="Q4SLR5"/>
<feature type="coiled-coil region" evidence="2">
    <location>
        <begin position="25"/>
        <end position="59"/>
    </location>
</feature>
<evidence type="ECO:0000256" key="1">
    <source>
        <dbReference type="ARBA" id="ARBA00023054"/>
    </source>
</evidence>
<evidence type="ECO:0000259" key="4">
    <source>
        <dbReference type="Pfam" id="PF12001"/>
    </source>
</evidence>
<dbReference type="PANTHER" id="PTHR24147">
    <property type="entry name" value="ANKYRIN REPEAT DOMAIN 36-RELATED"/>
    <property type="match status" value="1"/>
</dbReference>
<evidence type="ECO:0000256" key="3">
    <source>
        <dbReference type="SAM" id="MobiDB-lite"/>
    </source>
</evidence>
<evidence type="ECO:0000313" key="6">
    <source>
        <dbReference type="EMBL" id="CAF98417.1"/>
    </source>
</evidence>
<reference evidence="6" key="1">
    <citation type="journal article" date="2004" name="Nature">
        <title>Genome duplication in the teleost fish Tetraodon nigroviridis reveals the early vertebrate proto-karyotype.</title>
        <authorList>
            <person name="Jaillon O."/>
            <person name="Aury J.-M."/>
            <person name="Brunet F."/>
            <person name="Petit J.-L."/>
            <person name="Stange-Thomann N."/>
            <person name="Mauceli E."/>
            <person name="Bouneau L."/>
            <person name="Fischer C."/>
            <person name="Ozouf-Costaz C."/>
            <person name="Bernot A."/>
            <person name="Nicaud S."/>
            <person name="Jaffe D."/>
            <person name="Fisher S."/>
            <person name="Lutfalla G."/>
            <person name="Dossat C."/>
            <person name="Segurens B."/>
            <person name="Dasilva C."/>
            <person name="Salanoubat M."/>
            <person name="Levy M."/>
            <person name="Boudet N."/>
            <person name="Castellano S."/>
            <person name="Anthouard V."/>
            <person name="Jubin C."/>
            <person name="Castelli V."/>
            <person name="Katinka M."/>
            <person name="Vacherie B."/>
            <person name="Biemont C."/>
            <person name="Skalli Z."/>
            <person name="Cattolico L."/>
            <person name="Poulain J."/>
            <person name="De Berardinis V."/>
            <person name="Cruaud C."/>
            <person name="Duprat S."/>
            <person name="Brottier P."/>
            <person name="Coutanceau J.-P."/>
            <person name="Gouzy J."/>
            <person name="Parra G."/>
            <person name="Lardier G."/>
            <person name="Chapple C."/>
            <person name="McKernan K.J."/>
            <person name="McEwan P."/>
            <person name="Bosak S."/>
            <person name="Kellis M."/>
            <person name="Volff J.-N."/>
            <person name="Guigo R."/>
            <person name="Zody M.C."/>
            <person name="Mesirov J."/>
            <person name="Lindblad-Toh K."/>
            <person name="Birren B."/>
            <person name="Nusbaum C."/>
            <person name="Kahn D."/>
            <person name="Robinson-Rechavi M."/>
            <person name="Laudet V."/>
            <person name="Schachter V."/>
            <person name="Quetier F."/>
            <person name="Saurin W."/>
            <person name="Scarpelli C."/>
            <person name="Wincker P."/>
            <person name="Lander E.S."/>
            <person name="Weissenbach J."/>
            <person name="Roest Crollius H."/>
        </authorList>
    </citation>
    <scope>NUCLEOTIDE SEQUENCE [LARGE SCALE GENOMIC DNA]</scope>
</reference>
<feature type="non-terminal residue" evidence="6">
    <location>
        <position position="943"/>
    </location>
</feature>
<dbReference type="Gene3D" id="1.20.5.170">
    <property type="match status" value="1"/>
</dbReference>
<feature type="domain" description="DUF3496" evidence="4">
    <location>
        <begin position="808"/>
        <end position="857"/>
    </location>
</feature>
<evidence type="ECO:0000259" key="5">
    <source>
        <dbReference type="Pfam" id="PF14915"/>
    </source>
</evidence>
<feature type="coiled-coil region" evidence="2">
    <location>
        <begin position="439"/>
        <end position="571"/>
    </location>
</feature>
<dbReference type="InterPro" id="IPR050657">
    <property type="entry name" value="Ankyrin_repeat_domain"/>
</dbReference>
<accession>Q4SLR5</accession>
<feature type="coiled-coil region" evidence="2">
    <location>
        <begin position="709"/>
        <end position="771"/>
    </location>
</feature>